<dbReference type="OrthoDB" id="2977329at2759"/>
<dbReference type="Proteomes" id="UP000077266">
    <property type="component" value="Unassembled WGS sequence"/>
</dbReference>
<organism evidence="1 2">
    <name type="scientific">Exidia glandulosa HHB12029</name>
    <dbReference type="NCBI Taxonomy" id="1314781"/>
    <lineage>
        <taxon>Eukaryota</taxon>
        <taxon>Fungi</taxon>
        <taxon>Dikarya</taxon>
        <taxon>Basidiomycota</taxon>
        <taxon>Agaricomycotina</taxon>
        <taxon>Agaricomycetes</taxon>
        <taxon>Auriculariales</taxon>
        <taxon>Exidiaceae</taxon>
        <taxon>Exidia</taxon>
    </lineage>
</organism>
<dbReference type="STRING" id="1314781.A0A165HHS6"/>
<evidence type="ECO:0008006" key="3">
    <source>
        <dbReference type="Google" id="ProtNLM"/>
    </source>
</evidence>
<evidence type="ECO:0000313" key="2">
    <source>
        <dbReference type="Proteomes" id="UP000077266"/>
    </source>
</evidence>
<name>A0A165HHS6_EXIGL</name>
<gene>
    <name evidence="1" type="ORF">EXIGLDRAFT_693133</name>
</gene>
<dbReference type="CDD" id="cd09917">
    <property type="entry name" value="F-box_SF"/>
    <property type="match status" value="1"/>
</dbReference>
<dbReference type="SUPFAM" id="SSF81383">
    <property type="entry name" value="F-box domain"/>
    <property type="match status" value="1"/>
</dbReference>
<evidence type="ECO:0000313" key="1">
    <source>
        <dbReference type="EMBL" id="KZV91990.1"/>
    </source>
</evidence>
<dbReference type="InterPro" id="IPR036047">
    <property type="entry name" value="F-box-like_dom_sf"/>
</dbReference>
<sequence>MSWAETSTDMERARIVYSRCPLPKLLCVPGASPSSDFSSRYKADVVHTVRKARSTPNFYASSAPAPFYYAPVARRLPPLPYELIDRIIDFLHDDQPSLRAASLVCTAWRAASLYHMFSTVRLLSVSRFRKFVHVTCFRPRIALYVRTMHISFAKIPDGFADLIPSIPHVARNLGTLHVQHTGHTPILTRLLEHPMFSAITSLALTHVWFSSFAHLQELICIFPGIRDLRIGNVTWDLGPEHPLDDRLHFAPSASGRPPSSAWMVAALRTLAPSATRTHLRDICLHFSLWDAAHWALIIELGRIDAELAGDVQAPGRYKALRTVAFHVRAEPRFRIRDFVLAHFPLLRRRVDVVVQQVW</sequence>
<dbReference type="AlphaFoldDB" id="A0A165HHS6"/>
<dbReference type="EMBL" id="KV426016">
    <property type="protein sequence ID" value="KZV91990.1"/>
    <property type="molecule type" value="Genomic_DNA"/>
</dbReference>
<protein>
    <recommendedName>
        <fullName evidence="3">F-box domain-containing protein</fullName>
    </recommendedName>
</protein>
<reference evidence="1 2" key="1">
    <citation type="journal article" date="2016" name="Mol. Biol. Evol.">
        <title>Comparative Genomics of Early-Diverging Mushroom-Forming Fungi Provides Insights into the Origins of Lignocellulose Decay Capabilities.</title>
        <authorList>
            <person name="Nagy L.G."/>
            <person name="Riley R."/>
            <person name="Tritt A."/>
            <person name="Adam C."/>
            <person name="Daum C."/>
            <person name="Floudas D."/>
            <person name="Sun H."/>
            <person name="Yadav J.S."/>
            <person name="Pangilinan J."/>
            <person name="Larsson K.H."/>
            <person name="Matsuura K."/>
            <person name="Barry K."/>
            <person name="Labutti K."/>
            <person name="Kuo R."/>
            <person name="Ohm R.A."/>
            <person name="Bhattacharya S.S."/>
            <person name="Shirouzu T."/>
            <person name="Yoshinaga Y."/>
            <person name="Martin F.M."/>
            <person name="Grigoriev I.V."/>
            <person name="Hibbett D.S."/>
        </authorList>
    </citation>
    <scope>NUCLEOTIDE SEQUENCE [LARGE SCALE GENOMIC DNA]</scope>
    <source>
        <strain evidence="1 2">HHB12029</strain>
    </source>
</reference>
<proteinExistence type="predicted"/>
<keyword evidence="2" id="KW-1185">Reference proteome</keyword>
<dbReference type="InParanoid" id="A0A165HHS6"/>
<accession>A0A165HHS6</accession>